<dbReference type="Pfam" id="PF01778">
    <property type="entry name" value="Ribosomal_L28e"/>
    <property type="match status" value="1"/>
</dbReference>
<evidence type="ECO:0000256" key="1">
    <source>
        <dbReference type="ARBA" id="ARBA00004123"/>
    </source>
</evidence>
<accession>A0A7R9E3L2</accession>
<sequence>MITVTNGKGTYQGENAKVDNLDTARARRYEPASKRYRLRDHRRIVPTFVARECHVVSTTSTLANLTSSEEGIFQTLANESSPTERMYPRSVATSMAVIQRALRTVVDDDDDDDDEEEEYHEDSWTLTQPRSKPSQFTFHRVTEPDSSADTKRFSEELSVGKMDTSIHLGTAGRVAAAINRMYLSTPHFSKNLISTLAGTNMKMYPYPLSTPAASRPPANFTLMLFSKYLERSRILSLRFRSSFCSPPPICTAAMFSEIHARFLGKQHGASKTGINRSSEDTKYISPKMENISFRSSETPHLSKGVRTEKGYLNIENTAILYNTKQSQQSSQNSSPTNPENTTIRYEKILNRVVNKTKLYDASKLSTEESKRFTRDLEYYTIPPPMPLTFPQYEDWHSPTIKEKRCRNSDSQRGLHKRNYPERRLIDHTSSYTPVHLQTGGRIDGHSEQGNSDDNTILDSERNKRISRWHYRPLLCFQRRDLTGLYDTSGEQPIVMPREDERAHPRWGRRKGQSSSQRKSKYSTTLGGRYGHNKIAPHEYKRDIIQLGQIDKEHELQDDNSDCLAKLQQSKECKTDKQILQQQRMYVSKKETDRTKLIKTEKELISLPVNQDEYTGFTISAKSDETLKHTAPYLVSTVSTEEAMPHFITSQPVTFAEIAKHQSKKYLKSSEIQEEEYPDDTGNSILSIEREDTTLSANKLTEPHFVPNKPKNLPETETTDSEYKTTLVGGDLVWETPLDYSTERKELQPQMVTSKGQESQIDNKTKNGKKLSDSFVTIDMLDNRGYKDQHVFDKQFQGKMVVLPSEEEDDISSNKTVHKDDIELIQSPQEVRENNGHGPLLGEPSLLVNDIELVNGQYVSTTIQQPHPLLQLRQWTNPGTETISPKFETTMINSNWVTTTPIGYTSVEGLHSDEIDDKAQLLRGQQYESTEGQRRPLHSTLVAENILDRNSEQDTELVENISKSTISENYQDKIKPYVENDELYDDIQETDFQPQFTLKQSKSNKDPKKQEHKLDQQTYERIENNLEENQHDQILKNTENKTSETSSNEEYISIGHFVNYSSDTVGETLTISPDEKSETETTENDSNDTVGETLTISPDKKSETGTTENDSSDTVGETLTISPDEKSETETTENDSSDTVGETLTIYPDKKSETETTENDSSDTVGETLMISPDEKCQTDTAENDMRYTVGEMLKISPDENSYSDITEENASTEELFTPNFAPFSFYKTEDYSSEYKEIEECTTYTLDSSQISPLTVAEQLTYGGKSSSNEISPIMAEITKMPMDKMFSNSNEITETKSTINEIVLTIEPISSVTQPTQKNKIVPKIDKSMSKEDEHLFKDEISRSALDNVVNNSDKEGIITDIDISEDITESTNLNEHKFIQYNEDSKQIKEILDGTTQDSVVTDLANGASKLTNPHNIYIAEVNGADQFNDTDKIAEENFEQQSYYIASPTIPSRSVGIGTTSENQQKENLYNPFTMQTVHVYQESTKLEDTTNTALEDTAFDTQAEHYTEIQRLNDYPSSIELIQPILSPTEFTVLNMQHELNQAKYGEDALQSSIRNGDLSTDVSCPNISTLSKNYGDSTSDIKTQQSMHGRSKILANIEEFSTEEIREVVDKTLQMLKHFETSTYLGVTDVTEEPTLPEIDPAPLAMKAERIFTTMKTTNSNNKEEIVENIRYTGIDHAGSFGTSENIRDMTEPSQYLITKDMPLQGQYGLVQSVHGYSGFDNDQRNELGLQSEFPLLTPQTRPFQAAVTSSKMHINEDNEPAKDISDISAVAVKENAQHMKENQSLKEFETILAVYQEIDPENKLTTDGSTNVGMSMETKEFSMQGISAVNTLFTPTDQVSSISANEHTSELLNDSVQLAQKLRETLNKLRELSEKDLPHLDNSDLKNEVKNLIQLLSDKLCFSVELPKPTSGASELSRSDSSLRSRYEENFIFTAETTPQMDTKHIETSESATDKSSISLSGVIQSTYDSPKEHSNSWLKPKYIEEPDKEQAILIKIGDEKFKTSSEAINTRSEHKSYITTSAPARNTKAIMSRVVHELERNMADPSIGALRYYDRPSCKVVWSIINTSFCSFKVNTKTQKLCRNEYNLTGLCSRLSCPLANSQYATIREEKGIIYLFMKTTERSAFPNKTWEKVKLSRNFEKAIYQINENLLYWPNFIKTKCKQRFVKITQYLIRMRKLTLRRQKKLIPLQRKIERRERRREEKALIAARLDTAIEKELLQRLRKGVYGDIYNFPQMVFDKALDTEEVEGEEEEEVEDEEEEFITALILTMLLAQRDY</sequence>
<feature type="domain" description="Ribosomal eL28/Mak16" evidence="5">
    <location>
        <begin position="2067"/>
        <end position="2179"/>
    </location>
</feature>
<name>A0A7R9E3L2_9NEOP</name>
<dbReference type="PANTHER" id="PTHR23405">
    <property type="entry name" value="MAINTENANCE OF KILLER 16 MAK16 PROTEIN-RELATED"/>
    <property type="match status" value="1"/>
</dbReference>
<evidence type="ECO:0000256" key="4">
    <source>
        <dbReference type="SAM" id="MobiDB-lite"/>
    </source>
</evidence>
<feature type="region of interest" description="Disordered" evidence="4">
    <location>
        <begin position="994"/>
        <end position="1013"/>
    </location>
</feature>
<dbReference type="GO" id="GO:0030687">
    <property type="term" value="C:preribosome, large subunit precursor"/>
    <property type="evidence" value="ECO:0007669"/>
    <property type="project" value="TreeGrafter"/>
</dbReference>
<dbReference type="PANTHER" id="PTHR23405:SF4">
    <property type="entry name" value="PROTEIN MAK16 HOMOLOG"/>
    <property type="match status" value="1"/>
</dbReference>
<dbReference type="GO" id="GO:0005730">
    <property type="term" value="C:nucleolus"/>
    <property type="evidence" value="ECO:0007669"/>
    <property type="project" value="TreeGrafter"/>
</dbReference>
<comment type="similarity">
    <text evidence="2">Belongs to the MAK16 family.</text>
</comment>
<evidence type="ECO:0000259" key="5">
    <source>
        <dbReference type="Pfam" id="PF01778"/>
    </source>
</evidence>
<dbReference type="Pfam" id="PF04874">
    <property type="entry name" value="Mak16"/>
    <property type="match status" value="1"/>
</dbReference>
<dbReference type="FunFam" id="3.30.390.110:FF:000001">
    <property type="entry name" value="Protein MAK16 homolog"/>
    <property type="match status" value="1"/>
</dbReference>
<dbReference type="InterPro" id="IPR006958">
    <property type="entry name" value="Mak16"/>
</dbReference>
<feature type="region of interest" description="Disordered" evidence="4">
    <location>
        <begin position="437"/>
        <end position="457"/>
    </location>
</feature>
<proteinExistence type="inferred from homology"/>
<dbReference type="Gene3D" id="3.30.390.110">
    <property type="match status" value="1"/>
</dbReference>
<protein>
    <recommendedName>
        <fullName evidence="5">Ribosomal eL28/Mak16 domain-containing protein</fullName>
    </recommendedName>
</protein>
<feature type="compositionally biased region" description="Polar residues" evidence="4">
    <location>
        <begin position="1103"/>
        <end position="1120"/>
    </location>
</feature>
<evidence type="ECO:0000256" key="3">
    <source>
        <dbReference type="ARBA" id="ARBA00023242"/>
    </source>
</evidence>
<feature type="compositionally biased region" description="Basic and acidic residues" evidence="4">
    <location>
        <begin position="1002"/>
        <end position="1013"/>
    </location>
</feature>
<feature type="region of interest" description="Disordered" evidence="4">
    <location>
        <begin position="1024"/>
        <end position="1047"/>
    </location>
</feature>
<feature type="region of interest" description="Disordered" evidence="4">
    <location>
        <begin position="322"/>
        <end position="342"/>
    </location>
</feature>
<reference evidence="6" key="1">
    <citation type="submission" date="2020-11" db="EMBL/GenBank/DDBJ databases">
        <authorList>
            <person name="Tran Van P."/>
        </authorList>
    </citation>
    <scope>NUCLEOTIDE SEQUENCE</scope>
</reference>
<evidence type="ECO:0000313" key="6">
    <source>
        <dbReference type="EMBL" id="CAD7426660.1"/>
    </source>
</evidence>
<feature type="region of interest" description="Disordered" evidence="4">
    <location>
        <begin position="1064"/>
        <end position="1166"/>
    </location>
</feature>
<dbReference type="EMBL" id="OB793243">
    <property type="protein sequence ID" value="CAD7426660.1"/>
    <property type="molecule type" value="Genomic_DNA"/>
</dbReference>
<dbReference type="InterPro" id="IPR029004">
    <property type="entry name" value="Ribosomal_eL28/Mak16"/>
</dbReference>
<comment type="subcellular location">
    <subcellularLocation>
        <location evidence="1">Nucleus</location>
    </subcellularLocation>
</comment>
<feature type="compositionally biased region" description="Polar residues" evidence="4">
    <location>
        <begin position="447"/>
        <end position="457"/>
    </location>
</feature>
<evidence type="ECO:0000256" key="2">
    <source>
        <dbReference type="ARBA" id="ARBA00005514"/>
    </source>
</evidence>
<gene>
    <name evidence="6" type="ORF">TMSB3V08_LOCUS3536</name>
</gene>
<keyword evidence="3" id="KW-0539">Nucleus</keyword>
<feature type="compositionally biased region" description="Polar residues" evidence="4">
    <location>
        <begin position="749"/>
        <end position="761"/>
    </location>
</feature>
<dbReference type="GO" id="GO:0000470">
    <property type="term" value="P:maturation of LSU-rRNA"/>
    <property type="evidence" value="ECO:0007669"/>
    <property type="project" value="TreeGrafter"/>
</dbReference>
<feature type="compositionally biased region" description="Acidic residues" evidence="4">
    <location>
        <begin position="107"/>
        <end position="120"/>
    </location>
</feature>
<feature type="region of interest" description="Disordered" evidence="4">
    <location>
        <begin position="700"/>
        <end position="721"/>
    </location>
</feature>
<feature type="region of interest" description="Disordered" evidence="4">
    <location>
        <begin position="495"/>
        <end position="532"/>
    </location>
</feature>
<feature type="region of interest" description="Disordered" evidence="4">
    <location>
        <begin position="106"/>
        <end position="131"/>
    </location>
</feature>
<organism evidence="6">
    <name type="scientific">Timema monikensis</name>
    <dbReference type="NCBI Taxonomy" id="170555"/>
    <lineage>
        <taxon>Eukaryota</taxon>
        <taxon>Metazoa</taxon>
        <taxon>Ecdysozoa</taxon>
        <taxon>Arthropoda</taxon>
        <taxon>Hexapoda</taxon>
        <taxon>Insecta</taxon>
        <taxon>Pterygota</taxon>
        <taxon>Neoptera</taxon>
        <taxon>Polyneoptera</taxon>
        <taxon>Phasmatodea</taxon>
        <taxon>Timematodea</taxon>
        <taxon>Timematoidea</taxon>
        <taxon>Timematidae</taxon>
        <taxon>Timema</taxon>
    </lineage>
</organism>
<feature type="region of interest" description="Disordered" evidence="4">
    <location>
        <begin position="747"/>
        <end position="767"/>
    </location>
</feature>
<dbReference type="GO" id="GO:0000460">
    <property type="term" value="P:maturation of 5.8S rRNA"/>
    <property type="evidence" value="ECO:0007669"/>
    <property type="project" value="TreeGrafter"/>
</dbReference>
<feature type="compositionally biased region" description="Basic and acidic residues" evidence="4">
    <location>
        <begin position="1024"/>
        <end position="1041"/>
    </location>
</feature>